<keyword evidence="9" id="KW-1185">Reference proteome</keyword>
<dbReference type="Proteomes" id="UP000244677">
    <property type="component" value="Chromosome"/>
</dbReference>
<dbReference type="NCBIfam" id="TIGR03696">
    <property type="entry name" value="Rhs_assc_core"/>
    <property type="match status" value="1"/>
</dbReference>
<keyword evidence="4" id="KW-0255">Endonuclease</keyword>
<protein>
    <submittedName>
        <fullName evidence="8">Uncharacterized protein</fullName>
    </submittedName>
</protein>
<dbReference type="Pfam" id="PF21431">
    <property type="entry name" value="Col-Pyo_DNase"/>
    <property type="match status" value="1"/>
</dbReference>
<comment type="similarity">
    <text evidence="1">Belongs to the colicin/pyosin nuclease family.</text>
</comment>
<dbReference type="GO" id="GO:0004519">
    <property type="term" value="F:endonuclease activity"/>
    <property type="evidence" value="ECO:0007669"/>
    <property type="project" value="UniProtKB-KW"/>
</dbReference>
<evidence type="ECO:0000256" key="2">
    <source>
        <dbReference type="ARBA" id="ARBA00022529"/>
    </source>
</evidence>
<keyword evidence="6" id="KW-0044">Antibiotic</keyword>
<evidence type="ECO:0000256" key="1">
    <source>
        <dbReference type="ARBA" id="ARBA00006811"/>
    </source>
</evidence>
<evidence type="ECO:0000256" key="4">
    <source>
        <dbReference type="ARBA" id="ARBA00022759"/>
    </source>
</evidence>
<gene>
    <name evidence="8" type="ORF">FK004_11680</name>
</gene>
<evidence type="ECO:0000313" key="9">
    <source>
        <dbReference type="Proteomes" id="UP000244677"/>
    </source>
</evidence>
<dbReference type="InterPro" id="IPR044925">
    <property type="entry name" value="His-Me_finger_sf"/>
</dbReference>
<dbReference type="RefSeq" id="WP_108737396.1">
    <property type="nucleotide sequence ID" value="NZ_CP020919.1"/>
</dbReference>
<sequence length="199" mass="22905">MKHVGELNSNGKVLKEKGTIGTCPFLFQGQYYDEEVELAYNRFRYYDPEEGRYISQDPIELLGGFELYAYVENTNLFVDIFGWAKSYAQKKAWKDAREAYWKKEAKKNKKDYSQHNLDRMKKGTAPQLQVEVENNKTGRKETKVVSMELHHKKAQHLGGSNKSSNLQKVTPWEHEAIDTYRHTGSTLQNIISDAGSFGG</sequence>
<evidence type="ECO:0000256" key="5">
    <source>
        <dbReference type="ARBA" id="ARBA00022801"/>
    </source>
</evidence>
<evidence type="ECO:0000256" key="3">
    <source>
        <dbReference type="ARBA" id="ARBA00022722"/>
    </source>
</evidence>
<keyword evidence="2" id="KW-0929">Antimicrobial</keyword>
<name>A0A2S1LQ14_9FLAO</name>
<evidence type="ECO:0000256" key="6">
    <source>
        <dbReference type="ARBA" id="ARBA00023022"/>
    </source>
</evidence>
<dbReference type="EMBL" id="CP020919">
    <property type="protein sequence ID" value="AWG25834.1"/>
    <property type="molecule type" value="Genomic_DNA"/>
</dbReference>
<evidence type="ECO:0000256" key="7">
    <source>
        <dbReference type="ARBA" id="ARBA00023048"/>
    </source>
</evidence>
<keyword evidence="3" id="KW-0540">Nuclease</keyword>
<dbReference type="InterPro" id="IPR037146">
    <property type="entry name" value="Colicin/pyocin_DNase_dom_sf"/>
</dbReference>
<reference evidence="8 9" key="1">
    <citation type="submission" date="2017-04" db="EMBL/GenBank/DDBJ databases">
        <title>Complete genome sequence of Flavobacterium kingsejong AJ004.</title>
        <authorList>
            <person name="Lee P.C."/>
        </authorList>
    </citation>
    <scope>NUCLEOTIDE SEQUENCE [LARGE SCALE GENOMIC DNA]</scope>
    <source>
        <strain evidence="8 9">AJ004</strain>
    </source>
</reference>
<accession>A0A2S1LQ14</accession>
<organism evidence="8 9">
    <name type="scientific">Flavobacterium kingsejongi</name>
    <dbReference type="NCBI Taxonomy" id="1678728"/>
    <lineage>
        <taxon>Bacteria</taxon>
        <taxon>Pseudomonadati</taxon>
        <taxon>Bacteroidota</taxon>
        <taxon>Flavobacteriia</taxon>
        <taxon>Flavobacteriales</taxon>
        <taxon>Flavobacteriaceae</taxon>
        <taxon>Flavobacterium</taxon>
    </lineage>
</organism>
<dbReference type="Gene3D" id="3.90.540.10">
    <property type="entry name" value="Colicin/pyocin, DNase domain"/>
    <property type="match status" value="1"/>
</dbReference>
<dbReference type="InterPro" id="IPR050708">
    <property type="entry name" value="T6SS_VgrG/RHS"/>
</dbReference>
<dbReference type="PRINTS" id="PR00394">
    <property type="entry name" value="RHSPROTEIN"/>
</dbReference>
<dbReference type="SUPFAM" id="SSF54060">
    <property type="entry name" value="His-Me finger endonucleases"/>
    <property type="match status" value="1"/>
</dbReference>
<dbReference type="OrthoDB" id="1377046at2"/>
<dbReference type="KEGG" id="fki:FK004_11680"/>
<keyword evidence="7" id="KW-0078">Bacteriocin</keyword>
<dbReference type="InterPro" id="IPR022385">
    <property type="entry name" value="Rhs_assc_core"/>
</dbReference>
<dbReference type="Gene3D" id="2.180.10.10">
    <property type="entry name" value="RHS repeat-associated core"/>
    <property type="match status" value="1"/>
</dbReference>
<dbReference type="GO" id="GO:0042742">
    <property type="term" value="P:defense response to bacterium"/>
    <property type="evidence" value="ECO:0007669"/>
    <property type="project" value="UniProtKB-KW"/>
</dbReference>
<dbReference type="PANTHER" id="PTHR32305">
    <property type="match status" value="1"/>
</dbReference>
<dbReference type="AlphaFoldDB" id="A0A2S1LQ14"/>
<dbReference type="GO" id="GO:0031640">
    <property type="term" value="P:killing of cells of another organism"/>
    <property type="evidence" value="ECO:0007669"/>
    <property type="project" value="UniProtKB-KW"/>
</dbReference>
<evidence type="ECO:0000313" key="8">
    <source>
        <dbReference type="EMBL" id="AWG25834.1"/>
    </source>
</evidence>
<keyword evidence="5" id="KW-0378">Hydrolase</keyword>
<dbReference type="GO" id="GO:0016787">
    <property type="term" value="F:hydrolase activity"/>
    <property type="evidence" value="ECO:0007669"/>
    <property type="project" value="UniProtKB-KW"/>
</dbReference>
<proteinExistence type="inferred from homology"/>
<dbReference type="PANTHER" id="PTHR32305:SF15">
    <property type="entry name" value="PROTEIN RHSA-RELATED"/>
    <property type="match status" value="1"/>
</dbReference>